<dbReference type="PANTHER" id="PTHR44843">
    <property type="entry name" value="METHYLTRANSFERASE"/>
    <property type="match status" value="1"/>
</dbReference>
<name>A0AAV3P6K9_LITER</name>
<dbReference type="InterPro" id="IPR013216">
    <property type="entry name" value="Methyltransf_11"/>
</dbReference>
<sequence length="192" mass="21248">MNTHSHCLEKVVGIGLLNAIGDEFNIVHAGIQTSSAIISLKDSAPAMPTKGIKQPFDDDTFDFVFSGGRMIEKSKSPVEFASEIGRTLKPEGFLVVHTGSTDMYSFNSFIGLFNCCRLVKSRDIENVLGDTNMPVIREIVMRKEFVGGRVEKSEEEVFNGGSFLMEIKTNHSASISICCLVTKKNTQYKKRD</sequence>
<dbReference type="GO" id="GO:0009820">
    <property type="term" value="P:alkaloid metabolic process"/>
    <property type="evidence" value="ECO:0007669"/>
    <property type="project" value="UniProtKB-KW"/>
</dbReference>
<evidence type="ECO:0000313" key="2">
    <source>
        <dbReference type="EMBL" id="GAA0146747.1"/>
    </source>
</evidence>
<reference evidence="2 3" key="1">
    <citation type="submission" date="2024-01" db="EMBL/GenBank/DDBJ databases">
        <title>The complete chloroplast genome sequence of Lithospermum erythrorhizon: insights into the phylogenetic relationship among Boraginaceae species and the maternal lineages of purple gromwells.</title>
        <authorList>
            <person name="Okada T."/>
            <person name="Watanabe K."/>
        </authorList>
    </citation>
    <scope>NUCLEOTIDE SEQUENCE [LARGE SCALE GENOMIC DNA]</scope>
</reference>
<keyword evidence="2" id="KW-0489">Methyltransferase</keyword>
<organism evidence="2 3">
    <name type="scientific">Lithospermum erythrorhizon</name>
    <name type="common">Purple gromwell</name>
    <name type="synonym">Lithospermum officinale var. erythrorhizon</name>
    <dbReference type="NCBI Taxonomy" id="34254"/>
    <lineage>
        <taxon>Eukaryota</taxon>
        <taxon>Viridiplantae</taxon>
        <taxon>Streptophyta</taxon>
        <taxon>Embryophyta</taxon>
        <taxon>Tracheophyta</taxon>
        <taxon>Spermatophyta</taxon>
        <taxon>Magnoliopsida</taxon>
        <taxon>eudicotyledons</taxon>
        <taxon>Gunneridae</taxon>
        <taxon>Pentapetalae</taxon>
        <taxon>asterids</taxon>
        <taxon>lamiids</taxon>
        <taxon>Boraginales</taxon>
        <taxon>Boraginaceae</taxon>
        <taxon>Boraginoideae</taxon>
        <taxon>Lithospermeae</taxon>
        <taxon>Lithospermum</taxon>
    </lineage>
</organism>
<dbReference type="EMBL" id="BAABME010016625">
    <property type="protein sequence ID" value="GAA0146747.1"/>
    <property type="molecule type" value="Genomic_DNA"/>
</dbReference>
<dbReference type="Proteomes" id="UP001454036">
    <property type="component" value="Unassembled WGS sequence"/>
</dbReference>
<dbReference type="SUPFAM" id="SSF53335">
    <property type="entry name" value="S-adenosyl-L-methionine-dependent methyltransferases"/>
    <property type="match status" value="1"/>
</dbReference>
<dbReference type="Pfam" id="PF08241">
    <property type="entry name" value="Methyltransf_11"/>
    <property type="match status" value="1"/>
</dbReference>
<accession>A0AAV3P6K9</accession>
<dbReference type="InterPro" id="IPR029063">
    <property type="entry name" value="SAM-dependent_MTases_sf"/>
</dbReference>
<evidence type="ECO:0000313" key="3">
    <source>
        <dbReference type="Proteomes" id="UP001454036"/>
    </source>
</evidence>
<feature type="domain" description="Methyltransferase type 11" evidence="1">
    <location>
        <begin position="53"/>
        <end position="96"/>
    </location>
</feature>
<proteinExistence type="predicted"/>
<dbReference type="Gene3D" id="3.40.50.150">
    <property type="entry name" value="Vaccinia Virus protein VP39"/>
    <property type="match status" value="1"/>
</dbReference>
<dbReference type="AlphaFoldDB" id="A0AAV3P6K9"/>
<keyword evidence="2" id="KW-0808">Transferase</keyword>
<comment type="caution">
    <text evidence="2">The sequence shown here is derived from an EMBL/GenBank/DDBJ whole genome shotgun (WGS) entry which is preliminary data.</text>
</comment>
<dbReference type="PANTHER" id="PTHR44843:SF14">
    <property type="entry name" value="METHYLTRANSFERASE TYPE 11 DOMAIN-CONTAINING PROTEIN"/>
    <property type="match status" value="1"/>
</dbReference>
<gene>
    <name evidence="2" type="ORF">LIER_36374</name>
</gene>
<dbReference type="GO" id="GO:0032259">
    <property type="term" value="P:methylation"/>
    <property type="evidence" value="ECO:0007669"/>
    <property type="project" value="UniProtKB-KW"/>
</dbReference>
<protein>
    <submittedName>
        <fullName evidence="2">Methyltransferase</fullName>
    </submittedName>
</protein>
<dbReference type="GO" id="GO:0008757">
    <property type="term" value="F:S-adenosylmethionine-dependent methyltransferase activity"/>
    <property type="evidence" value="ECO:0007669"/>
    <property type="project" value="InterPro"/>
</dbReference>
<evidence type="ECO:0000259" key="1">
    <source>
        <dbReference type="Pfam" id="PF08241"/>
    </source>
</evidence>
<keyword evidence="3" id="KW-1185">Reference proteome</keyword>